<keyword evidence="3" id="KW-1185">Reference proteome</keyword>
<protein>
    <recommendedName>
        <fullName evidence="4">Mce family protein</fullName>
    </recommendedName>
</protein>
<reference evidence="2 3" key="1">
    <citation type="submission" date="2024-01" db="EMBL/GenBank/DDBJ databases">
        <title>Draft genome sequence of Gordonia sp. LSe1-13.</title>
        <authorList>
            <person name="Suphannarot A."/>
            <person name="Mingma R."/>
        </authorList>
    </citation>
    <scope>NUCLEOTIDE SEQUENCE [LARGE SCALE GENOMIC DNA]</scope>
    <source>
        <strain evidence="2 3">LSe1-13</strain>
    </source>
</reference>
<accession>A0ABU7M990</accession>
<feature type="transmembrane region" description="Helical" evidence="1">
    <location>
        <begin position="18"/>
        <end position="37"/>
    </location>
</feature>
<keyword evidence="1" id="KW-0812">Transmembrane</keyword>
<name>A0ABU7M990_9ACTN</name>
<proteinExistence type="predicted"/>
<comment type="caution">
    <text evidence="2">The sequence shown here is derived from an EMBL/GenBank/DDBJ whole genome shotgun (WGS) entry which is preliminary data.</text>
</comment>
<gene>
    <name evidence="2" type="ORF">VZC37_04745</name>
</gene>
<sequence>MAKHILVGVNTEQHSARVLGIAFVLVAVLAIAAWRVLPDSDEPGPGDLRITLITETIGAGIETGTEVWRHGVKVGSVRTIERRDDEQFLTIDLAAEDVRGLTEQMSIDFAPANLFGITQISLRDAVEANAAEFPLRNGATIDLTGAQRGRVDDATMSTMLEGLGALTDRVLTPQFTELVDKVARNSKEFTPMIQMIVGVSATVWRTQEVPFSPILRGFGEGFKGAPPTLSGILHLLDVVYKQPYLKSPENRERFDATTGMLANGLIPGVAEMLRDIRPYYHDLAQLPPPMLNAFAHSVGTPSVTAGDLRTLLDRLSRSFRDSPAGPVLRLALALDLTPSAHGGTGPGR</sequence>
<keyword evidence="1" id="KW-0472">Membrane</keyword>
<evidence type="ECO:0008006" key="4">
    <source>
        <dbReference type="Google" id="ProtNLM"/>
    </source>
</evidence>
<organism evidence="2 3">
    <name type="scientific">Gordonia sesuvii</name>
    <dbReference type="NCBI Taxonomy" id="3116777"/>
    <lineage>
        <taxon>Bacteria</taxon>
        <taxon>Bacillati</taxon>
        <taxon>Actinomycetota</taxon>
        <taxon>Actinomycetes</taxon>
        <taxon>Mycobacteriales</taxon>
        <taxon>Gordoniaceae</taxon>
        <taxon>Gordonia</taxon>
    </lineage>
</organism>
<dbReference type="RefSeq" id="WP_330431252.1">
    <property type="nucleotide sequence ID" value="NZ_JAZDUF010000001.1"/>
</dbReference>
<evidence type="ECO:0000313" key="2">
    <source>
        <dbReference type="EMBL" id="MEE3849626.1"/>
    </source>
</evidence>
<evidence type="ECO:0000256" key="1">
    <source>
        <dbReference type="SAM" id="Phobius"/>
    </source>
</evidence>
<dbReference type="EMBL" id="JAZDUF010000001">
    <property type="protein sequence ID" value="MEE3849626.1"/>
    <property type="molecule type" value="Genomic_DNA"/>
</dbReference>
<dbReference type="Proteomes" id="UP001347146">
    <property type="component" value="Unassembled WGS sequence"/>
</dbReference>
<keyword evidence="1" id="KW-1133">Transmembrane helix</keyword>
<evidence type="ECO:0000313" key="3">
    <source>
        <dbReference type="Proteomes" id="UP001347146"/>
    </source>
</evidence>